<evidence type="ECO:0000256" key="2">
    <source>
        <dbReference type="ARBA" id="ARBA00022723"/>
    </source>
</evidence>
<dbReference type="Pfam" id="PF00172">
    <property type="entry name" value="Zn_clus"/>
    <property type="match status" value="1"/>
</dbReference>
<dbReference type="STRING" id="569365.A0A0D2BYJ4"/>
<dbReference type="PANTHER" id="PTHR31001">
    <property type="entry name" value="UNCHARACTERIZED TRANSCRIPTIONAL REGULATORY PROTEIN"/>
    <property type="match status" value="1"/>
</dbReference>
<protein>
    <recommendedName>
        <fullName evidence="8">Zn(2)-C6 fungal-type domain-containing protein</fullName>
    </recommendedName>
</protein>
<dbReference type="InterPro" id="IPR050613">
    <property type="entry name" value="Sec_Metabolite_Reg"/>
</dbReference>
<feature type="domain" description="Zn(2)-C6 fungal-type" evidence="8">
    <location>
        <begin position="23"/>
        <end position="54"/>
    </location>
</feature>
<dbReference type="GO" id="GO:0005634">
    <property type="term" value="C:nucleus"/>
    <property type="evidence" value="ECO:0007669"/>
    <property type="project" value="UniProtKB-SubCell"/>
</dbReference>
<comment type="subcellular location">
    <subcellularLocation>
        <location evidence="1">Nucleus</location>
    </subcellularLocation>
</comment>
<dbReference type="GO" id="GO:0006351">
    <property type="term" value="P:DNA-templated transcription"/>
    <property type="evidence" value="ECO:0007669"/>
    <property type="project" value="InterPro"/>
</dbReference>
<keyword evidence="2" id="KW-0479">Metal-binding</keyword>
<evidence type="ECO:0000256" key="1">
    <source>
        <dbReference type="ARBA" id="ARBA00004123"/>
    </source>
</evidence>
<dbReference type="PROSITE" id="PS00463">
    <property type="entry name" value="ZN2_CY6_FUNGAL_1"/>
    <property type="match status" value="1"/>
</dbReference>
<sequence>MTLSLEEQQAKAARRRREKPQLSCNLCRKRKLKCDRCHPCHNCSRRGLAGSCNFPDSGLPGPTNRRSPDQLPASNVRDRVNQLETQVECLISALKQATPVPPILQNSGPPVQVHDDQNDDYHQDPRLFPDASEYFQHSQGRDSYVGSAHWLAILRNIPALRDQTTTSSVGEEDHPSNGTAEEEPDLLLGYSEKASREDILGAIPSKGFVDTLMAVCFINTDNEAMIVHPPTFRNEYDRFWEDPTSASTVWIGLLFALMCLAVQYQQFSPDEKRRLQVAEFQPETLVRLYRQKTIQCLVLGKYFHGPRYAVETILLYLFIESLREEQTKSLHGPWVVWGSLVRIAFRAGYHRDGSHFPTMSCFEAERRRRVWTMLVEWDMYLSIQFGLPRIISLSLCDTADPRNLFDEDLHEDMLELPPPRPESSRTVPQFHVAKNQLLSIFGTINDLTMSVNPSPYSEVIRLDKALTSTYGSIIPVWKPIPRPQDSSFLLQPPATISVRCTFLSFIYHRAQIVLHRKYMSIGRTHGRYAYSRRVCIEAALAILRHQWALYLETRVGGHLCRHGWKFLSLLVQDFLFATAILCAELGEEISLAGLTSPNDGHTSSARGDSSNDADLREAVFHALSSSYIVWLQSNDSESSQETKTVVAALRHLLGKAQESGLGQAKMDVPTPSSYLPNRGPRIDEPGNTPSEHQRPQRQRYGLEVDKPRSADVYWGLGHFPV</sequence>
<dbReference type="VEuPathDB" id="FungiDB:PV07_11610"/>
<dbReference type="InterPro" id="IPR007219">
    <property type="entry name" value="XnlR_reg_dom"/>
</dbReference>
<dbReference type="CDD" id="cd00067">
    <property type="entry name" value="GAL4"/>
    <property type="match status" value="1"/>
</dbReference>
<dbReference type="GO" id="GO:0008270">
    <property type="term" value="F:zinc ion binding"/>
    <property type="evidence" value="ECO:0007669"/>
    <property type="project" value="InterPro"/>
</dbReference>
<dbReference type="SMART" id="SM00906">
    <property type="entry name" value="Fungal_trans"/>
    <property type="match status" value="1"/>
</dbReference>
<reference evidence="9 10" key="1">
    <citation type="submission" date="2015-01" db="EMBL/GenBank/DDBJ databases">
        <title>The Genome Sequence of Cladophialophora immunda CBS83496.</title>
        <authorList>
            <consortium name="The Broad Institute Genomics Platform"/>
            <person name="Cuomo C."/>
            <person name="de Hoog S."/>
            <person name="Gorbushina A."/>
            <person name="Stielow B."/>
            <person name="Teixiera M."/>
            <person name="Abouelleil A."/>
            <person name="Chapman S.B."/>
            <person name="Priest M."/>
            <person name="Young S.K."/>
            <person name="Wortman J."/>
            <person name="Nusbaum C."/>
            <person name="Birren B."/>
        </authorList>
    </citation>
    <scope>NUCLEOTIDE SEQUENCE [LARGE SCALE GENOMIC DNA]</scope>
    <source>
        <strain evidence="9 10">CBS 83496</strain>
    </source>
</reference>
<evidence type="ECO:0000256" key="7">
    <source>
        <dbReference type="SAM" id="MobiDB-lite"/>
    </source>
</evidence>
<evidence type="ECO:0000256" key="4">
    <source>
        <dbReference type="ARBA" id="ARBA00023125"/>
    </source>
</evidence>
<keyword evidence="3" id="KW-0805">Transcription regulation</keyword>
<dbReference type="PANTHER" id="PTHR31001:SF49">
    <property type="entry name" value="ZN(II)2CYS6 TRANSCRIPTION FACTOR (EUROFUNG)"/>
    <property type="match status" value="1"/>
</dbReference>
<evidence type="ECO:0000259" key="8">
    <source>
        <dbReference type="PROSITE" id="PS50048"/>
    </source>
</evidence>
<feature type="region of interest" description="Disordered" evidence="7">
    <location>
        <begin position="162"/>
        <end position="184"/>
    </location>
</feature>
<dbReference type="GO" id="GO:0003677">
    <property type="term" value="F:DNA binding"/>
    <property type="evidence" value="ECO:0007669"/>
    <property type="project" value="UniProtKB-KW"/>
</dbReference>
<evidence type="ECO:0000256" key="6">
    <source>
        <dbReference type="ARBA" id="ARBA00023242"/>
    </source>
</evidence>
<organism evidence="9 10">
    <name type="scientific">Cladophialophora immunda</name>
    <dbReference type="NCBI Taxonomy" id="569365"/>
    <lineage>
        <taxon>Eukaryota</taxon>
        <taxon>Fungi</taxon>
        <taxon>Dikarya</taxon>
        <taxon>Ascomycota</taxon>
        <taxon>Pezizomycotina</taxon>
        <taxon>Eurotiomycetes</taxon>
        <taxon>Chaetothyriomycetidae</taxon>
        <taxon>Chaetothyriales</taxon>
        <taxon>Herpotrichiellaceae</taxon>
        <taxon>Cladophialophora</taxon>
    </lineage>
</organism>
<keyword evidence="10" id="KW-1185">Reference proteome</keyword>
<dbReference type="InterPro" id="IPR036864">
    <property type="entry name" value="Zn2-C6_fun-type_DNA-bd_sf"/>
</dbReference>
<dbReference type="PROSITE" id="PS50048">
    <property type="entry name" value="ZN2_CY6_FUNGAL_2"/>
    <property type="match status" value="1"/>
</dbReference>
<dbReference type="RefSeq" id="XP_016243626.1">
    <property type="nucleotide sequence ID" value="XM_016399064.1"/>
</dbReference>
<dbReference type="SMART" id="SM00066">
    <property type="entry name" value="GAL4"/>
    <property type="match status" value="1"/>
</dbReference>
<keyword evidence="5" id="KW-0804">Transcription</keyword>
<name>A0A0D2BYJ4_9EURO</name>
<evidence type="ECO:0000256" key="3">
    <source>
        <dbReference type="ARBA" id="ARBA00023015"/>
    </source>
</evidence>
<dbReference type="AlphaFoldDB" id="A0A0D2BYJ4"/>
<dbReference type="Pfam" id="PF04082">
    <property type="entry name" value="Fungal_trans"/>
    <property type="match status" value="1"/>
</dbReference>
<dbReference type="InterPro" id="IPR001138">
    <property type="entry name" value="Zn2Cys6_DnaBD"/>
</dbReference>
<dbReference type="HOGENOM" id="CLU_007426_5_0_1"/>
<keyword evidence="6" id="KW-0539">Nucleus</keyword>
<dbReference type="CDD" id="cd12148">
    <property type="entry name" value="fungal_TF_MHR"/>
    <property type="match status" value="1"/>
</dbReference>
<dbReference type="SUPFAM" id="SSF57701">
    <property type="entry name" value="Zn2/Cys6 DNA-binding domain"/>
    <property type="match status" value="1"/>
</dbReference>
<evidence type="ECO:0000313" key="10">
    <source>
        <dbReference type="Proteomes" id="UP000054466"/>
    </source>
</evidence>
<evidence type="ECO:0000256" key="5">
    <source>
        <dbReference type="ARBA" id="ARBA00023163"/>
    </source>
</evidence>
<dbReference type="Proteomes" id="UP000054466">
    <property type="component" value="Unassembled WGS sequence"/>
</dbReference>
<feature type="region of interest" description="Disordered" evidence="7">
    <location>
        <begin position="660"/>
        <end position="704"/>
    </location>
</feature>
<proteinExistence type="predicted"/>
<evidence type="ECO:0000313" key="9">
    <source>
        <dbReference type="EMBL" id="KIW23410.1"/>
    </source>
</evidence>
<dbReference type="GeneID" id="27350804"/>
<accession>A0A0D2BYJ4</accession>
<dbReference type="EMBL" id="KN847046">
    <property type="protein sequence ID" value="KIW23410.1"/>
    <property type="molecule type" value="Genomic_DNA"/>
</dbReference>
<dbReference type="Gene3D" id="4.10.240.10">
    <property type="entry name" value="Zn(2)-C6 fungal-type DNA-binding domain"/>
    <property type="match status" value="1"/>
</dbReference>
<keyword evidence="4" id="KW-0238">DNA-binding</keyword>
<dbReference type="GO" id="GO:0000981">
    <property type="term" value="F:DNA-binding transcription factor activity, RNA polymerase II-specific"/>
    <property type="evidence" value="ECO:0007669"/>
    <property type="project" value="InterPro"/>
</dbReference>
<dbReference type="OrthoDB" id="4934715at2759"/>
<gene>
    <name evidence="9" type="ORF">PV07_11610</name>
</gene>